<sequence>MLGGVIIFRTGLNIGARLREGKTAEVKLADWARAKFAESSADGFSDVYTVSADVECGGGLVLHAGDRFRAGKVIDDMVYIEVEGSDDNPFIVSAEQLTLHTDCPLLVKGEDGMSTGH</sequence>
<evidence type="ECO:0000313" key="1">
    <source>
        <dbReference type="EMBL" id="SPT55255.1"/>
    </source>
</evidence>
<reference evidence="1 2" key="1">
    <citation type="submission" date="2018-06" db="EMBL/GenBank/DDBJ databases">
        <authorList>
            <consortium name="Pathogen Informatics"/>
            <person name="Doyle S."/>
        </authorList>
    </citation>
    <scope>NUCLEOTIDE SEQUENCE [LARGE SCALE GENOMIC DNA]</scope>
    <source>
        <strain evidence="1 2">NCTC9935</strain>
    </source>
</reference>
<dbReference type="Proteomes" id="UP000250192">
    <property type="component" value="Unassembled WGS sequence"/>
</dbReference>
<proteinExistence type="predicted"/>
<protein>
    <submittedName>
        <fullName evidence="1">Uncharacterized protein</fullName>
    </submittedName>
</protein>
<gene>
    <name evidence="1" type="ORF">NCTC9935_00752</name>
</gene>
<organism evidence="1 2">
    <name type="scientific">Schaalia odontolytica</name>
    <dbReference type="NCBI Taxonomy" id="1660"/>
    <lineage>
        <taxon>Bacteria</taxon>
        <taxon>Bacillati</taxon>
        <taxon>Actinomycetota</taxon>
        <taxon>Actinomycetes</taxon>
        <taxon>Actinomycetales</taxon>
        <taxon>Actinomycetaceae</taxon>
        <taxon>Schaalia</taxon>
    </lineage>
</organism>
<accession>A0A2X0U4S0</accession>
<dbReference type="EMBL" id="UAPR01000002">
    <property type="protein sequence ID" value="SPT55255.1"/>
    <property type="molecule type" value="Genomic_DNA"/>
</dbReference>
<dbReference type="AlphaFoldDB" id="A0A2X0U4S0"/>
<keyword evidence="2" id="KW-1185">Reference proteome</keyword>
<name>A0A2X0U4S0_9ACTO</name>
<evidence type="ECO:0000313" key="2">
    <source>
        <dbReference type="Proteomes" id="UP000250192"/>
    </source>
</evidence>